<accession>A0A5C6GI18</accession>
<dbReference type="InterPro" id="IPR020841">
    <property type="entry name" value="PKS_Beta-ketoAc_synthase_dom"/>
</dbReference>
<gene>
    <name evidence="4" type="ORF">ED733_007501</name>
</gene>
<name>A0A5C6GI18_METRR</name>
<organism evidence="4 5">
    <name type="scientific">Metarhizium rileyi (strain RCEF 4871)</name>
    <name type="common">Nomuraea rileyi</name>
    <dbReference type="NCBI Taxonomy" id="1649241"/>
    <lineage>
        <taxon>Eukaryota</taxon>
        <taxon>Fungi</taxon>
        <taxon>Dikarya</taxon>
        <taxon>Ascomycota</taxon>
        <taxon>Pezizomycotina</taxon>
        <taxon>Sordariomycetes</taxon>
        <taxon>Hypocreomycetidae</taxon>
        <taxon>Hypocreales</taxon>
        <taxon>Clavicipitaceae</taxon>
        <taxon>Metarhizium</taxon>
    </lineage>
</organism>
<dbReference type="InterPro" id="IPR001227">
    <property type="entry name" value="Ac_transferase_dom_sf"/>
</dbReference>
<dbReference type="GO" id="GO:0004312">
    <property type="term" value="F:fatty acid synthase activity"/>
    <property type="evidence" value="ECO:0007669"/>
    <property type="project" value="TreeGrafter"/>
</dbReference>
<dbReference type="InterPro" id="IPR014031">
    <property type="entry name" value="Ketoacyl_synth_C"/>
</dbReference>
<dbReference type="InterPro" id="IPR016035">
    <property type="entry name" value="Acyl_Trfase/lysoPLipase"/>
</dbReference>
<dbReference type="PROSITE" id="PS52004">
    <property type="entry name" value="KS3_2"/>
    <property type="match status" value="1"/>
</dbReference>
<dbReference type="Gene3D" id="3.40.366.10">
    <property type="entry name" value="Malonyl-Coenzyme A Acyl Carrier Protein, domain 2"/>
    <property type="match status" value="1"/>
</dbReference>
<dbReference type="AlphaFoldDB" id="A0A5C6GI18"/>
<dbReference type="SUPFAM" id="SSF52151">
    <property type="entry name" value="FabD/lysophospholipase-like"/>
    <property type="match status" value="1"/>
</dbReference>
<comment type="caution">
    <text evidence="4">The sequence shown here is derived from an EMBL/GenBank/DDBJ whole genome shotgun (WGS) entry which is preliminary data.</text>
</comment>
<evidence type="ECO:0000313" key="5">
    <source>
        <dbReference type="Proteomes" id="UP000317257"/>
    </source>
</evidence>
<dbReference type="Pfam" id="PF02801">
    <property type="entry name" value="Ketoacyl-synt_C"/>
    <property type="match status" value="1"/>
</dbReference>
<dbReference type="SUPFAM" id="SSF53901">
    <property type="entry name" value="Thiolase-like"/>
    <property type="match status" value="1"/>
</dbReference>
<keyword evidence="2" id="KW-0597">Phosphoprotein</keyword>
<dbReference type="Gene3D" id="3.40.47.10">
    <property type="match status" value="1"/>
</dbReference>
<evidence type="ECO:0000259" key="3">
    <source>
        <dbReference type="PROSITE" id="PS52004"/>
    </source>
</evidence>
<feature type="domain" description="Ketosynthase family 3 (KS3)" evidence="3">
    <location>
        <begin position="1"/>
        <end position="94"/>
    </location>
</feature>
<dbReference type="PANTHER" id="PTHR43775">
    <property type="entry name" value="FATTY ACID SYNTHASE"/>
    <property type="match status" value="1"/>
</dbReference>
<dbReference type="Pfam" id="PF00698">
    <property type="entry name" value="Acyl_transf_1"/>
    <property type="match status" value="1"/>
</dbReference>
<reference evidence="5" key="1">
    <citation type="submission" date="2018-12" db="EMBL/GenBank/DDBJ databases">
        <title>The complete genome of Metarhizium rileyi, a key fungal pathogen of Lepidoptera.</title>
        <authorList>
            <person name="Binneck E."/>
            <person name="Lastra C.C.L."/>
            <person name="Sosa-Gomez D.R."/>
        </authorList>
    </citation>
    <scope>NUCLEOTIDE SEQUENCE [LARGE SCALE GENOMIC DNA]</scope>
    <source>
        <strain evidence="5">Cep018-CH2</strain>
    </source>
</reference>
<sequence>MHGTGTLVGDLPEMSAVGNVFKHRRRADGPLPVGTVKASFGHSGGAAGMASLLKRIMVFRTDIIPPRKATCSQSQLPITEKKIGGISTKSTVQTQLAVLTLEIGLAAFWKVAGVQLVMGHSLGEYAALHVAGVLSLADMLFLPTSRPRCPFTELTRRIFTARLGSLQLLAARCCGAHRG</sequence>
<protein>
    <submittedName>
        <fullName evidence="4">T1pks</fullName>
    </submittedName>
</protein>
<dbReference type="InterPro" id="IPR050091">
    <property type="entry name" value="PKS_NRPS_Biosynth_Enz"/>
</dbReference>
<dbReference type="EMBL" id="SBHS01000003">
    <property type="protein sequence ID" value="TWU77545.1"/>
    <property type="molecule type" value="Genomic_DNA"/>
</dbReference>
<keyword evidence="1" id="KW-0596">Phosphopantetheine</keyword>
<evidence type="ECO:0000256" key="1">
    <source>
        <dbReference type="ARBA" id="ARBA00022450"/>
    </source>
</evidence>
<proteinExistence type="predicted"/>
<dbReference type="Proteomes" id="UP000317257">
    <property type="component" value="Unassembled WGS sequence"/>
</dbReference>
<evidence type="ECO:0000256" key="2">
    <source>
        <dbReference type="ARBA" id="ARBA00022553"/>
    </source>
</evidence>
<dbReference type="InterPro" id="IPR016039">
    <property type="entry name" value="Thiolase-like"/>
</dbReference>
<dbReference type="PANTHER" id="PTHR43775:SF37">
    <property type="entry name" value="SI:DKEY-61P9.11"/>
    <property type="match status" value="1"/>
</dbReference>
<dbReference type="InterPro" id="IPR014043">
    <property type="entry name" value="Acyl_transferase_dom"/>
</dbReference>
<evidence type="ECO:0000313" key="4">
    <source>
        <dbReference type="EMBL" id="TWU77545.1"/>
    </source>
</evidence>
<dbReference type="GO" id="GO:0006633">
    <property type="term" value="P:fatty acid biosynthetic process"/>
    <property type="evidence" value="ECO:0007669"/>
    <property type="project" value="TreeGrafter"/>
</dbReference>